<dbReference type="EMBL" id="PQXJ01000392">
    <property type="protein sequence ID" value="TGO50469.1"/>
    <property type="molecule type" value="Genomic_DNA"/>
</dbReference>
<evidence type="ECO:0000313" key="2">
    <source>
        <dbReference type="Proteomes" id="UP000297452"/>
    </source>
</evidence>
<name>A0A4Z1HMZ1_9HELO</name>
<organism evidence="1 2">
    <name type="scientific">Botryotinia narcissicola</name>
    <dbReference type="NCBI Taxonomy" id="278944"/>
    <lineage>
        <taxon>Eukaryota</taxon>
        <taxon>Fungi</taxon>
        <taxon>Dikarya</taxon>
        <taxon>Ascomycota</taxon>
        <taxon>Pezizomycotina</taxon>
        <taxon>Leotiomycetes</taxon>
        <taxon>Helotiales</taxon>
        <taxon>Sclerotiniaceae</taxon>
        <taxon>Botryotinia</taxon>
    </lineage>
</organism>
<dbReference type="AlphaFoldDB" id="A0A4Z1HMZ1"/>
<evidence type="ECO:0000313" key="1">
    <source>
        <dbReference type="EMBL" id="TGO50469.1"/>
    </source>
</evidence>
<accession>A0A4Z1HMZ1</accession>
<reference evidence="1 2" key="1">
    <citation type="submission" date="2017-12" db="EMBL/GenBank/DDBJ databases">
        <title>Comparative genomics of Botrytis spp.</title>
        <authorList>
            <person name="Valero-Jimenez C.A."/>
            <person name="Tapia P."/>
            <person name="Veloso J."/>
            <person name="Silva-Moreno E."/>
            <person name="Staats M."/>
            <person name="Valdes J.H."/>
            <person name="Van Kan J.A.L."/>
        </authorList>
    </citation>
    <scope>NUCLEOTIDE SEQUENCE [LARGE SCALE GENOMIC DNA]</scope>
    <source>
        <strain evidence="1 2">MUCL2120</strain>
    </source>
</reference>
<keyword evidence="2" id="KW-1185">Reference proteome</keyword>
<sequence>MTIRRIKMEGDLEGTWQCCIPSLMARQMSQLYALVPTAQIFKPFEEQSILGQMGSAFEIPAI</sequence>
<comment type="caution">
    <text evidence="1">The sequence shown here is derived from an EMBL/GenBank/DDBJ whole genome shotgun (WGS) entry which is preliminary data.</text>
</comment>
<protein>
    <submittedName>
        <fullName evidence="1">Uncharacterized protein</fullName>
    </submittedName>
</protein>
<proteinExistence type="predicted"/>
<dbReference type="Proteomes" id="UP000297452">
    <property type="component" value="Unassembled WGS sequence"/>
</dbReference>
<gene>
    <name evidence="1" type="ORF">BOTNAR_0392g00100</name>
</gene>